<dbReference type="GeneID" id="56929295"/>
<dbReference type="InterPro" id="IPR032466">
    <property type="entry name" value="Metal_Hydrolase"/>
</dbReference>
<dbReference type="GO" id="GO:0004038">
    <property type="term" value="F:allantoinase activity"/>
    <property type="evidence" value="ECO:0007669"/>
    <property type="project" value="TreeGrafter"/>
</dbReference>
<dbReference type="InterPro" id="IPR006680">
    <property type="entry name" value="Amidohydro-rel"/>
</dbReference>
<reference evidence="2 5" key="2">
    <citation type="submission" date="2020-04" db="EMBL/GenBank/DDBJ databases">
        <title>Genomic analysis of gastric non-Helicobacter pylori Helicobacters isolated in Japan.</title>
        <authorList>
            <person name="Suzuki M."/>
            <person name="Rimbara E."/>
        </authorList>
    </citation>
    <scope>NUCLEOTIDE SEQUENCE [LARGE SCALE GENOMIC DNA]</scope>
    <source>
        <strain evidence="2 5">NHP19-0020</strain>
    </source>
</reference>
<evidence type="ECO:0000313" key="5">
    <source>
        <dbReference type="Proteomes" id="UP000509742"/>
    </source>
</evidence>
<evidence type="ECO:0000313" key="4">
    <source>
        <dbReference type="Proteomes" id="UP000317935"/>
    </source>
</evidence>
<name>A0A6J4CWS7_9HELI</name>
<dbReference type="InterPro" id="IPR011059">
    <property type="entry name" value="Metal-dep_hydrolase_composite"/>
</dbReference>
<reference evidence="3 4" key="1">
    <citation type="submission" date="2019-06" db="EMBL/GenBank/DDBJ databases">
        <title>Complete genome sequence of Helicobacter suis SNTW101c.</title>
        <authorList>
            <person name="Rimbara E."/>
            <person name="Suzuki M."/>
            <person name="Matsui H."/>
            <person name="Nakamura M."/>
            <person name="Mori S."/>
            <person name="Shibayama K."/>
        </authorList>
    </citation>
    <scope>NUCLEOTIDE SEQUENCE [LARGE SCALE GENOMIC DNA]</scope>
    <source>
        <strain evidence="3 4">SNTW101c</strain>
    </source>
</reference>
<dbReference type="SUPFAM" id="SSF51338">
    <property type="entry name" value="Composite domain of metallo-dependent hydrolases"/>
    <property type="match status" value="1"/>
</dbReference>
<dbReference type="EMBL" id="AP019774">
    <property type="protein sequence ID" value="BCD69967.1"/>
    <property type="molecule type" value="Genomic_DNA"/>
</dbReference>
<dbReference type="PANTHER" id="PTHR43668">
    <property type="entry name" value="ALLANTOINASE"/>
    <property type="match status" value="1"/>
</dbReference>
<dbReference type="OrthoDB" id="9803027at2"/>
<dbReference type="Proteomes" id="UP000509742">
    <property type="component" value="Chromosome"/>
</dbReference>
<dbReference type="SUPFAM" id="SSF51556">
    <property type="entry name" value="Metallo-dependent hydrolases"/>
    <property type="match status" value="1"/>
</dbReference>
<dbReference type="RefSeq" id="WP_006564812.1">
    <property type="nucleotide sequence ID" value="NZ_AP019774.1"/>
</dbReference>
<feature type="domain" description="Amidohydrolase-related" evidence="1">
    <location>
        <begin position="282"/>
        <end position="389"/>
    </location>
</feature>
<dbReference type="InterPro" id="IPR050138">
    <property type="entry name" value="DHOase/Allantoinase_Hydrolase"/>
</dbReference>
<evidence type="ECO:0000259" key="1">
    <source>
        <dbReference type="Pfam" id="PF01979"/>
    </source>
</evidence>
<organism evidence="3 4">
    <name type="scientific">Helicobacter suis</name>
    <dbReference type="NCBI Taxonomy" id="104628"/>
    <lineage>
        <taxon>Bacteria</taxon>
        <taxon>Pseudomonadati</taxon>
        <taxon>Campylobacterota</taxon>
        <taxon>Epsilonproteobacteria</taxon>
        <taxon>Campylobacterales</taxon>
        <taxon>Helicobacteraceae</taxon>
        <taxon>Helicobacter</taxon>
    </lineage>
</organism>
<proteinExistence type="predicted"/>
<dbReference type="GO" id="GO:0005737">
    <property type="term" value="C:cytoplasm"/>
    <property type="evidence" value="ECO:0007669"/>
    <property type="project" value="TreeGrafter"/>
</dbReference>
<keyword evidence="5" id="KW-1185">Reference proteome</keyword>
<dbReference type="Proteomes" id="UP000317935">
    <property type="component" value="Chromosome"/>
</dbReference>
<protein>
    <submittedName>
        <fullName evidence="3">Dihydroorotase</fullName>
    </submittedName>
</protein>
<dbReference type="Pfam" id="PF01979">
    <property type="entry name" value="Amidohydro_1"/>
    <property type="match status" value="1"/>
</dbReference>
<gene>
    <name evidence="3" type="primary">pyrC2</name>
    <name evidence="2" type="ORF">NHP190020_08660</name>
    <name evidence="3" type="ORF">SNTW_06120</name>
</gene>
<dbReference type="Gene3D" id="3.20.20.140">
    <property type="entry name" value="Metal-dependent hydrolases"/>
    <property type="match status" value="1"/>
</dbReference>
<accession>A0A6J4CWS7</accession>
<dbReference type="AlphaFoldDB" id="A0A6J4CWS7"/>
<dbReference type="EMBL" id="AP023036">
    <property type="protein sequence ID" value="BCD45827.1"/>
    <property type="molecule type" value="Genomic_DNA"/>
</dbReference>
<evidence type="ECO:0000313" key="2">
    <source>
        <dbReference type="EMBL" id="BCD45827.1"/>
    </source>
</evidence>
<dbReference type="GO" id="GO:0006145">
    <property type="term" value="P:purine nucleobase catabolic process"/>
    <property type="evidence" value="ECO:0007669"/>
    <property type="project" value="TreeGrafter"/>
</dbReference>
<evidence type="ECO:0000313" key="3">
    <source>
        <dbReference type="EMBL" id="BCD69967.1"/>
    </source>
</evidence>
<sequence length="416" mass="46388">MVLKNARLAEGERVDVRVVGDYIVAIENFLSPSQHEIVIDCQQHTLLPSFVDLGVFLHNLQAQTYLKLKKQALRGGVGTLMGIDLTPLYSLNEPDMQPLSLEQESPSPLEAALEQAITFKDPICFHPLNAKERLQNLAMLHGQLPPNSPACLYIYNLEGQKLLPALDYAKMLDLSLVCGVRGYEGRPTLAIMDSSPLAYELGLPSVSPLIQIKEVGKYAAMALHTQLPTMLDSIVELEALKITQAFKSLGAPLLVQTPLHHLILEEQIYRRYDSRAKILPPLKSKDQQEALKHALQNDQIDMLTSLHYTHTPSLKIFEEAPFGMQSIDYLFPLAYTHLVQNKTLTLKQLITLMATNPACFLKANYGEVALGKEARLMLVDLKGNTRVNNPLSIYEGEVLKGRVCQVLQGERVLYAC</sequence>
<dbReference type="PANTHER" id="PTHR43668:SF2">
    <property type="entry name" value="ALLANTOINASE"/>
    <property type="match status" value="1"/>
</dbReference>